<keyword evidence="3" id="KW-0732">Signal</keyword>
<dbReference type="HOGENOM" id="CLU_259318_0_0_1"/>
<reference evidence="5" key="1">
    <citation type="journal article" date="2013" name="Nature">
        <title>Pan genome of the phytoplankton Emiliania underpins its global distribution.</title>
        <authorList>
            <person name="Read B.A."/>
            <person name="Kegel J."/>
            <person name="Klute M.J."/>
            <person name="Kuo A."/>
            <person name="Lefebvre S.C."/>
            <person name="Maumus F."/>
            <person name="Mayer C."/>
            <person name="Miller J."/>
            <person name="Monier A."/>
            <person name="Salamov A."/>
            <person name="Young J."/>
            <person name="Aguilar M."/>
            <person name="Claverie J.M."/>
            <person name="Frickenhaus S."/>
            <person name="Gonzalez K."/>
            <person name="Herman E.K."/>
            <person name="Lin Y.C."/>
            <person name="Napier J."/>
            <person name="Ogata H."/>
            <person name="Sarno A.F."/>
            <person name="Shmutz J."/>
            <person name="Schroeder D."/>
            <person name="de Vargas C."/>
            <person name="Verret F."/>
            <person name="von Dassow P."/>
            <person name="Valentin K."/>
            <person name="Van de Peer Y."/>
            <person name="Wheeler G."/>
            <person name="Dacks J.B."/>
            <person name="Delwiche C.F."/>
            <person name="Dyhrman S.T."/>
            <person name="Glockner G."/>
            <person name="John U."/>
            <person name="Richards T."/>
            <person name="Worden A.Z."/>
            <person name="Zhang X."/>
            <person name="Grigoriev I.V."/>
            <person name="Allen A.E."/>
            <person name="Bidle K."/>
            <person name="Borodovsky M."/>
            <person name="Bowler C."/>
            <person name="Brownlee C."/>
            <person name="Cock J.M."/>
            <person name="Elias M."/>
            <person name="Gladyshev V.N."/>
            <person name="Groth M."/>
            <person name="Guda C."/>
            <person name="Hadaegh A."/>
            <person name="Iglesias-Rodriguez M.D."/>
            <person name="Jenkins J."/>
            <person name="Jones B.M."/>
            <person name="Lawson T."/>
            <person name="Leese F."/>
            <person name="Lindquist E."/>
            <person name="Lobanov A."/>
            <person name="Lomsadze A."/>
            <person name="Malik S.B."/>
            <person name="Marsh M.E."/>
            <person name="Mackinder L."/>
            <person name="Mock T."/>
            <person name="Mueller-Roeber B."/>
            <person name="Pagarete A."/>
            <person name="Parker M."/>
            <person name="Probert I."/>
            <person name="Quesneville H."/>
            <person name="Raines C."/>
            <person name="Rensing S.A."/>
            <person name="Riano-Pachon D.M."/>
            <person name="Richier S."/>
            <person name="Rokitta S."/>
            <person name="Shiraiwa Y."/>
            <person name="Soanes D.M."/>
            <person name="van der Giezen M."/>
            <person name="Wahlund T.M."/>
            <person name="Williams B."/>
            <person name="Wilson W."/>
            <person name="Wolfe G."/>
            <person name="Wurch L.L."/>
        </authorList>
    </citation>
    <scope>NUCLEOTIDE SEQUENCE</scope>
</reference>
<dbReference type="PaxDb" id="2903-EOD05461"/>
<evidence type="ECO:0008006" key="6">
    <source>
        <dbReference type="Google" id="ProtNLM"/>
    </source>
</evidence>
<feature type="region of interest" description="Disordered" evidence="1">
    <location>
        <begin position="612"/>
        <end position="638"/>
    </location>
</feature>
<dbReference type="OMA" id="YCILGAP"/>
<dbReference type="Proteomes" id="UP000013827">
    <property type="component" value="Unassembled WGS sequence"/>
</dbReference>
<sequence length="1328" mass="133501">MARPAVCSLTLLFAASSAAISVSPSRAIAVSGAARCSAVAALGWQEAALRLRKAATPAEAEAEAIRLGRELTRWERAQAAVSGAEKAKLVPGGVDVSHAAAAVSEAAARARWLASVDSAPTVRASAPPAAALPSPAAASPAPAAAVAAAPPPAVTATPSPVAATAEAPAAAAKAAWLAKLDAPAWGAKAEAAPAAAEPAAEAASEAAAKAAWLAKLDAPICGAKAEAAPAAAEPAAEAASEAAAKAAWLAKLDVPDWGARAAVASAAAAAAVTRAAGAAPAAVTEAVAKAKWLASLDPPPWGAPSSPPLAPPPPPPSPPSPPAAAAPTETAAAVPRAAAAEPDAPVQGAENGAAAWAAPAARAAAPGVLPAPMPLQAARVAAPGVVPAQAASVASEAQLPPPVVLAAPPPPSAISEVASSEAAAKAAWLEKLDAAAEPAAKAASEAAAEAASEAAAKAASEAAAEAASEAAAKAASEAAAEAASEAAAKAASEAAAKASSEAAAKAAWLAKLAPAGGARAAQGAAQGAAQEVAQGAAPAEAAAEVLADPAAVLPTAVPPTAVLPAALPLPAPAPPPAAQAAKAYRPPLSVLATPSCLRTAAAAPAAPATSTAAATSKPQAPASAAEAPPAPPVSARTASVAEAASTLYKEALDRSEAEARRAKYFKYSPSWGGGVGGGEGGGGGSSAAPPVRTARTAQAPATSGPTTVPEVPEAPAPVAPAAEAAEAAAAGAAAAAAASHKDVPPLDARAGRRPDGLGGLAGRVQPGRSGMRQPPMRQPPMPRASWSDGTAWSADGPRAEARAGGGRYGAARVGSRGGGGGGVAPTPSAATEEAKAAWRAEVERQQRRDALSRARPEAAQEPPPRRAADNKVRLRTTLATMSAAWVLAVYVEAGVLQRGLMTRSEESAHASVAMLVLGGILSVVYQLMFLLSCRPLDAVGVRVVGLLLATNFTFNAIAPLPLVLEERRLWLEGEGCAGLRFAYASCRVAWLLLFTALTLFAVMAPSPRRALQRLWLMQRVAFPTQLLLPTNHAFLWGGWGECALLSDGAPNAWYLSSPGALAWSVTGTLLCSLLLTERNRGRIMHAISRVGLVEESRRLAAVGTLLGASPCHPVDSRVDAAVEMFTAVPFSALKRDTFCSSTSGQEQQLPAVRRVKLGEVDAFVSHSWGDDGDEKYLALRAWASQFGKERGREPMLWVDKCCINQEDIQRSLRGLPVYISGCNQLLVLAGPDYCSRLWCALELFCFFSLGGRTGDITVLKPGASPRARHARLDFKLSEAKCTLATDRDRILSTIEAAFGFKEAFDRVVRELMATCMATSIERSQACDV</sequence>
<feature type="compositionally biased region" description="Low complexity" evidence="1">
    <location>
        <begin position="325"/>
        <end position="351"/>
    </location>
</feature>
<dbReference type="GeneID" id="17251554"/>
<keyword evidence="2" id="KW-1133">Transmembrane helix</keyword>
<evidence type="ECO:0000313" key="4">
    <source>
        <dbReference type="EnsemblProtists" id="EOD05461"/>
    </source>
</evidence>
<feature type="compositionally biased region" description="Basic and acidic residues" evidence="1">
    <location>
        <begin position="832"/>
        <end position="868"/>
    </location>
</feature>
<protein>
    <recommendedName>
        <fullName evidence="6">Heterokaryon incompatibility domain-containing protein</fullName>
    </recommendedName>
</protein>
<feature type="compositionally biased region" description="Gly residues" evidence="1">
    <location>
        <begin position="671"/>
        <end position="685"/>
    </location>
</feature>
<feature type="transmembrane region" description="Helical" evidence="2">
    <location>
        <begin position="1053"/>
        <end position="1075"/>
    </location>
</feature>
<feature type="compositionally biased region" description="Pro residues" evidence="1">
    <location>
        <begin position="298"/>
        <end position="324"/>
    </location>
</feature>
<dbReference type="EnsemblProtists" id="EOD05461">
    <property type="protein sequence ID" value="EOD05461"/>
    <property type="gene ID" value="EMIHUDRAFT_97340"/>
</dbReference>
<accession>A0A0D3I2H6</accession>
<feature type="compositionally biased region" description="Low complexity" evidence="1">
    <location>
        <begin position="612"/>
        <end position="627"/>
    </location>
</feature>
<evidence type="ECO:0000256" key="2">
    <source>
        <dbReference type="SAM" id="Phobius"/>
    </source>
</evidence>
<feature type="transmembrane region" description="Helical" evidence="2">
    <location>
        <begin position="984"/>
        <end position="1004"/>
    </location>
</feature>
<organism evidence="4 5">
    <name type="scientific">Emiliania huxleyi (strain CCMP1516)</name>
    <dbReference type="NCBI Taxonomy" id="280463"/>
    <lineage>
        <taxon>Eukaryota</taxon>
        <taxon>Haptista</taxon>
        <taxon>Haptophyta</taxon>
        <taxon>Prymnesiophyceae</taxon>
        <taxon>Isochrysidales</taxon>
        <taxon>Noelaerhabdaceae</taxon>
        <taxon>Emiliania</taxon>
    </lineage>
</organism>
<feature type="signal peptide" evidence="3">
    <location>
        <begin position="1"/>
        <end position="19"/>
    </location>
</feature>
<keyword evidence="2" id="KW-0812">Transmembrane</keyword>
<name>A0A0D3I2H6_EMIH1</name>
<feature type="transmembrane region" description="Helical" evidence="2">
    <location>
        <begin position="943"/>
        <end position="964"/>
    </location>
</feature>
<proteinExistence type="predicted"/>
<feature type="region of interest" description="Disordered" evidence="1">
    <location>
        <begin position="298"/>
        <end position="351"/>
    </location>
</feature>
<reference evidence="4" key="2">
    <citation type="submission" date="2024-10" db="UniProtKB">
        <authorList>
            <consortium name="EnsemblProtists"/>
        </authorList>
    </citation>
    <scope>IDENTIFICATION</scope>
</reference>
<feature type="chain" id="PRO_5044290887" description="Heterokaryon incompatibility domain-containing protein" evidence="3">
    <location>
        <begin position="20"/>
        <end position="1328"/>
    </location>
</feature>
<feature type="compositionally biased region" description="Polar residues" evidence="1">
    <location>
        <begin position="695"/>
        <end position="706"/>
    </location>
</feature>
<feature type="region of interest" description="Disordered" evidence="1">
    <location>
        <begin position="736"/>
        <end position="868"/>
    </location>
</feature>
<feature type="region of interest" description="Disordered" evidence="1">
    <location>
        <begin position="668"/>
        <end position="723"/>
    </location>
</feature>
<feature type="transmembrane region" description="Helical" evidence="2">
    <location>
        <begin position="878"/>
        <end position="896"/>
    </location>
</feature>
<dbReference type="KEGG" id="ehx:EMIHUDRAFT_97340"/>
<evidence type="ECO:0000256" key="1">
    <source>
        <dbReference type="SAM" id="MobiDB-lite"/>
    </source>
</evidence>
<feature type="compositionally biased region" description="Basic and acidic residues" evidence="1">
    <location>
        <begin position="739"/>
        <end position="755"/>
    </location>
</feature>
<feature type="transmembrane region" description="Helical" evidence="2">
    <location>
        <begin position="908"/>
        <end position="931"/>
    </location>
</feature>
<keyword evidence="5" id="KW-1185">Reference proteome</keyword>
<keyword evidence="2" id="KW-0472">Membrane</keyword>
<dbReference type="RefSeq" id="XP_005757890.1">
    <property type="nucleotide sequence ID" value="XM_005757833.1"/>
</dbReference>
<evidence type="ECO:0000313" key="5">
    <source>
        <dbReference type="Proteomes" id="UP000013827"/>
    </source>
</evidence>
<evidence type="ECO:0000256" key="3">
    <source>
        <dbReference type="SAM" id="SignalP"/>
    </source>
</evidence>